<dbReference type="AlphaFoldDB" id="A0A1L3JGA8"/>
<evidence type="ECO:0000313" key="2">
    <source>
        <dbReference type="EMBL" id="APG64168.1"/>
    </source>
</evidence>
<reference evidence="2 3" key="1">
    <citation type="submission" date="2016-11" db="EMBL/GenBank/DDBJ databases">
        <title>Tenacibaculum sp. LPB0136, isolated from marine environment.</title>
        <authorList>
            <person name="Kim E."/>
            <person name="Yi H."/>
        </authorList>
    </citation>
    <scope>NUCLEOTIDE SEQUENCE [LARGE SCALE GENOMIC DNA]</scope>
    <source>
        <strain evidence="2 3">LPB0136</strain>
    </source>
</reference>
<dbReference type="Proteomes" id="UP000181898">
    <property type="component" value="Chromosome"/>
</dbReference>
<dbReference type="OrthoDB" id="933657at2"/>
<sequence length="429" mass="49034">MKKFFKFILLLLVLLIAFIGIYYVVNNEKLPEGKQGVEADALATKMLTAINNEAFKNTEVIEWSFRGVHNYKWYKQQERVSVSWDNNWVELFFKSPDKNKVFIDGKEVNKPELIKTATDFFNNDSFWLIAPHKVFDDGVERSIVKHNDKDALMVTYTSGGTTPGDSYLWILDENGFPTDYKMWTKVIPIGGVSATWNDWKTTEAGFKLPTSHKLSLFGMELNMGEVKASNPKADALANTILKAINHEAYKNTNTIEWSFAGSRNYKWDKKNHIVEVSWDTTKVVLHPNNLEKSIVFFNDKKTSSENIETIKRAERLFNNDSFWLVAPHKLFEDGIVRTIENIDGKQALRVTYTTGGSTPGDSYVWTLDENNVPESYLMYLKNRMEKGNTEGAFATWQDWIKTESGALLPTNHSFGNDSKLSMGTVKGYN</sequence>
<keyword evidence="1" id="KW-0472">Membrane</keyword>
<keyword evidence="1" id="KW-0812">Transmembrane</keyword>
<accession>A0A1L3JGA8</accession>
<feature type="transmembrane region" description="Helical" evidence="1">
    <location>
        <begin position="7"/>
        <end position="25"/>
    </location>
</feature>
<dbReference type="KEGG" id="ten:LPB136_01760"/>
<dbReference type="RefSeq" id="WP_072554492.1">
    <property type="nucleotide sequence ID" value="NZ_CP018155.1"/>
</dbReference>
<dbReference type="STRING" id="1850252.LPB136_01760"/>
<organism evidence="2 3">
    <name type="scientific">Tenacibaculum todarodis</name>
    <dbReference type="NCBI Taxonomy" id="1850252"/>
    <lineage>
        <taxon>Bacteria</taxon>
        <taxon>Pseudomonadati</taxon>
        <taxon>Bacteroidota</taxon>
        <taxon>Flavobacteriia</taxon>
        <taxon>Flavobacteriales</taxon>
        <taxon>Flavobacteriaceae</taxon>
        <taxon>Tenacibaculum</taxon>
    </lineage>
</organism>
<keyword evidence="3" id="KW-1185">Reference proteome</keyword>
<proteinExistence type="predicted"/>
<protein>
    <submittedName>
        <fullName evidence="2">Uncharacterized protein</fullName>
    </submittedName>
</protein>
<dbReference type="EMBL" id="CP018155">
    <property type="protein sequence ID" value="APG64168.1"/>
    <property type="molecule type" value="Genomic_DNA"/>
</dbReference>
<keyword evidence="1" id="KW-1133">Transmembrane helix</keyword>
<gene>
    <name evidence="2" type="ORF">LPB136_01760</name>
</gene>
<evidence type="ECO:0000313" key="3">
    <source>
        <dbReference type="Proteomes" id="UP000181898"/>
    </source>
</evidence>
<evidence type="ECO:0000256" key="1">
    <source>
        <dbReference type="SAM" id="Phobius"/>
    </source>
</evidence>
<name>A0A1L3JGA8_9FLAO</name>